<dbReference type="EMBL" id="LXQA010496036">
    <property type="protein sequence ID" value="MCI55421.1"/>
    <property type="molecule type" value="Genomic_DNA"/>
</dbReference>
<reference evidence="1 2" key="1">
    <citation type="journal article" date="2018" name="Front. Plant Sci.">
        <title>Red Clover (Trifolium pratense) and Zigzag Clover (T. medium) - A Picture of Genomic Similarities and Differences.</title>
        <authorList>
            <person name="Dluhosova J."/>
            <person name="Istvanek J."/>
            <person name="Nedelnik J."/>
            <person name="Repkova J."/>
        </authorList>
    </citation>
    <scope>NUCLEOTIDE SEQUENCE [LARGE SCALE GENOMIC DNA]</scope>
    <source>
        <strain evidence="2">cv. 10/8</strain>
        <tissue evidence="1">Leaf</tissue>
    </source>
</reference>
<comment type="caution">
    <text evidence="1">The sequence shown here is derived from an EMBL/GenBank/DDBJ whole genome shotgun (WGS) entry which is preliminary data.</text>
</comment>
<name>A0A392T2T1_9FABA</name>
<dbReference type="Proteomes" id="UP000265520">
    <property type="component" value="Unassembled WGS sequence"/>
</dbReference>
<evidence type="ECO:0000313" key="1">
    <source>
        <dbReference type="EMBL" id="MCI55421.1"/>
    </source>
</evidence>
<protein>
    <submittedName>
        <fullName evidence="1">Uncharacterized protein</fullName>
    </submittedName>
</protein>
<sequence>SSTVAVMSDLGWGDGGAAWSWCRQLWA</sequence>
<dbReference type="AlphaFoldDB" id="A0A392T2T1"/>
<proteinExistence type="predicted"/>
<keyword evidence="2" id="KW-1185">Reference proteome</keyword>
<feature type="non-terminal residue" evidence="1">
    <location>
        <position position="1"/>
    </location>
</feature>
<accession>A0A392T2T1</accession>
<evidence type="ECO:0000313" key="2">
    <source>
        <dbReference type="Proteomes" id="UP000265520"/>
    </source>
</evidence>
<organism evidence="1 2">
    <name type="scientific">Trifolium medium</name>
    <dbReference type="NCBI Taxonomy" id="97028"/>
    <lineage>
        <taxon>Eukaryota</taxon>
        <taxon>Viridiplantae</taxon>
        <taxon>Streptophyta</taxon>
        <taxon>Embryophyta</taxon>
        <taxon>Tracheophyta</taxon>
        <taxon>Spermatophyta</taxon>
        <taxon>Magnoliopsida</taxon>
        <taxon>eudicotyledons</taxon>
        <taxon>Gunneridae</taxon>
        <taxon>Pentapetalae</taxon>
        <taxon>rosids</taxon>
        <taxon>fabids</taxon>
        <taxon>Fabales</taxon>
        <taxon>Fabaceae</taxon>
        <taxon>Papilionoideae</taxon>
        <taxon>50 kb inversion clade</taxon>
        <taxon>NPAAA clade</taxon>
        <taxon>Hologalegina</taxon>
        <taxon>IRL clade</taxon>
        <taxon>Trifolieae</taxon>
        <taxon>Trifolium</taxon>
    </lineage>
</organism>